<dbReference type="EMBL" id="JACHTE010000011">
    <property type="protein sequence ID" value="MBB1089607.1"/>
    <property type="molecule type" value="Genomic_DNA"/>
</dbReference>
<name>A0A7W3U615_9GAMM</name>
<keyword evidence="1" id="KW-1133">Transmembrane helix</keyword>
<keyword evidence="1" id="KW-0812">Transmembrane</keyword>
<evidence type="ECO:0008006" key="4">
    <source>
        <dbReference type="Google" id="ProtNLM"/>
    </source>
</evidence>
<keyword evidence="1" id="KW-0472">Membrane</keyword>
<keyword evidence="3" id="KW-1185">Reference proteome</keyword>
<dbReference type="Proteomes" id="UP000552587">
    <property type="component" value="Unassembled WGS sequence"/>
</dbReference>
<evidence type="ECO:0000256" key="1">
    <source>
        <dbReference type="SAM" id="Phobius"/>
    </source>
</evidence>
<organism evidence="2 3">
    <name type="scientific">Marilutibacter penaei</name>
    <dbReference type="NCBI Taxonomy" id="2759900"/>
    <lineage>
        <taxon>Bacteria</taxon>
        <taxon>Pseudomonadati</taxon>
        <taxon>Pseudomonadota</taxon>
        <taxon>Gammaproteobacteria</taxon>
        <taxon>Lysobacterales</taxon>
        <taxon>Lysobacteraceae</taxon>
        <taxon>Marilutibacter</taxon>
    </lineage>
</organism>
<evidence type="ECO:0000313" key="3">
    <source>
        <dbReference type="Proteomes" id="UP000552587"/>
    </source>
</evidence>
<feature type="transmembrane region" description="Helical" evidence="1">
    <location>
        <begin position="54"/>
        <end position="74"/>
    </location>
</feature>
<accession>A0A7W3U615</accession>
<protein>
    <recommendedName>
        <fullName evidence="4">DUF4184 family protein</fullName>
    </recommendedName>
</protein>
<comment type="caution">
    <text evidence="2">The sequence shown here is derived from an EMBL/GenBank/DDBJ whole genome shotgun (WGS) entry which is preliminary data.</text>
</comment>
<evidence type="ECO:0000313" key="2">
    <source>
        <dbReference type="EMBL" id="MBB1089607.1"/>
    </source>
</evidence>
<dbReference type="AlphaFoldDB" id="A0A7W3U615"/>
<gene>
    <name evidence="2" type="ORF">H4F99_14070</name>
</gene>
<dbReference type="RefSeq" id="WP_182670579.1">
    <property type="nucleotide sequence ID" value="NZ_JACHTE010000011.1"/>
</dbReference>
<reference evidence="2 3" key="1">
    <citation type="submission" date="2020-07" db="EMBL/GenBank/DDBJ databases">
        <authorList>
            <person name="Xu S."/>
            <person name="Li A."/>
        </authorList>
    </citation>
    <scope>NUCLEOTIDE SEQUENCE [LARGE SCALE GENOMIC DNA]</scope>
    <source>
        <strain evidence="2 3">SG-8</strain>
    </source>
</reference>
<feature type="transmembrane region" description="Helical" evidence="1">
    <location>
        <begin position="86"/>
        <end position="107"/>
    </location>
</feature>
<feature type="transmembrane region" description="Helical" evidence="1">
    <location>
        <begin position="127"/>
        <end position="153"/>
    </location>
</feature>
<sequence>MPFTPFHLGPGVLFKAIGGPRFSFMVFGGAQVLMDIEPLLGLLGHWPAVHGASHTVPGALVIGTIAGAIGRPVSARVLRWLRVPHAPFTWTASFVGAYVGTFSHVLFDALMHSDMSPAWPFAGGNPLLGQVGTGPLHLACMLAGVVGALGVALRCRAGRKA</sequence>
<proteinExistence type="predicted"/>